<keyword evidence="6" id="KW-1185">Reference proteome</keyword>
<evidence type="ECO:0000256" key="2">
    <source>
        <dbReference type="ARBA" id="ARBA00022676"/>
    </source>
</evidence>
<sequence>MTWPLGMPDRLQGRTVGEMSPDDHLIVTPKTSLYFRRDFGTAARVSVVIVEPSTIHRKHLLLMQVFHRRFFRVFSFNEDLLGRIPNGVFLPFGLTYVPEWRELKPEKKEMASLIASSKRDTEGHRLRHSIVDWVQRTGQNVEVMGRGYAPFEDKADGLAPYRYSVVIENTREPNYFTEKLIDAILCDTVPIYWGCPNIERFMDPSGMILCNSEADIRRAVEAASVEDFAKRLPLVRGLKPAAAEFADYDRRAVKALRDQL</sequence>
<keyword evidence="3" id="KW-0808">Transferase</keyword>
<evidence type="ECO:0000256" key="1">
    <source>
        <dbReference type="ARBA" id="ARBA00008919"/>
    </source>
</evidence>
<dbReference type="EMBL" id="VCPD01000001">
    <property type="protein sequence ID" value="TMV10373.1"/>
    <property type="molecule type" value="Genomic_DNA"/>
</dbReference>
<dbReference type="InterPro" id="IPR001503">
    <property type="entry name" value="Glyco_trans_10"/>
</dbReference>
<protein>
    <recommendedName>
        <fullName evidence="4">Fucosyltransferase C-terminal domain-containing protein</fullName>
    </recommendedName>
</protein>
<comment type="similarity">
    <text evidence="1">Belongs to the glycosyltransferase 10 family.</text>
</comment>
<feature type="domain" description="Fucosyltransferase C-terminal" evidence="4">
    <location>
        <begin position="106"/>
        <end position="211"/>
    </location>
</feature>
<accession>A0ABY2X5L3</accession>
<name>A0ABY2X5L3_9RHOB</name>
<dbReference type="InterPro" id="IPR038577">
    <property type="entry name" value="GT10-like_C_sf"/>
</dbReference>
<dbReference type="Proteomes" id="UP001193035">
    <property type="component" value="Unassembled WGS sequence"/>
</dbReference>
<dbReference type="SUPFAM" id="SSF53756">
    <property type="entry name" value="UDP-Glycosyltransferase/glycogen phosphorylase"/>
    <property type="match status" value="1"/>
</dbReference>
<evidence type="ECO:0000313" key="5">
    <source>
        <dbReference type="EMBL" id="TMV10373.1"/>
    </source>
</evidence>
<dbReference type="PANTHER" id="PTHR11929">
    <property type="entry name" value="ALPHA- 1,3 -FUCOSYLTRANSFERASE"/>
    <property type="match status" value="1"/>
</dbReference>
<evidence type="ECO:0000259" key="4">
    <source>
        <dbReference type="Pfam" id="PF00852"/>
    </source>
</evidence>
<dbReference type="Pfam" id="PF00852">
    <property type="entry name" value="Glyco_transf_10"/>
    <property type="match status" value="1"/>
</dbReference>
<proteinExistence type="inferred from homology"/>
<reference evidence="5 6" key="1">
    <citation type="submission" date="2019-05" db="EMBL/GenBank/DDBJ databases">
        <title>Ruegeria sp. nov., isolated from tidal flat.</title>
        <authorList>
            <person name="Kim W."/>
        </authorList>
    </citation>
    <scope>NUCLEOTIDE SEQUENCE [LARGE SCALE GENOMIC DNA]</scope>
    <source>
        <strain evidence="5 6">CAU 1488</strain>
    </source>
</reference>
<organism evidence="5 6">
    <name type="scientific">Ruegeria sediminis</name>
    <dbReference type="NCBI Taxonomy" id="2583820"/>
    <lineage>
        <taxon>Bacteria</taxon>
        <taxon>Pseudomonadati</taxon>
        <taxon>Pseudomonadota</taxon>
        <taxon>Alphaproteobacteria</taxon>
        <taxon>Rhodobacterales</taxon>
        <taxon>Roseobacteraceae</taxon>
        <taxon>Ruegeria</taxon>
    </lineage>
</organism>
<dbReference type="InterPro" id="IPR055270">
    <property type="entry name" value="Glyco_tran_10_C"/>
</dbReference>
<gene>
    <name evidence="5" type="ORF">FGK63_02010</name>
</gene>
<keyword evidence="2" id="KW-0328">Glycosyltransferase</keyword>
<dbReference type="PANTHER" id="PTHR11929:SF194">
    <property type="entry name" value="ALPHA-(1,3)-FUCOSYLTRANSFERASE 10"/>
    <property type="match status" value="1"/>
</dbReference>
<evidence type="ECO:0000256" key="3">
    <source>
        <dbReference type="ARBA" id="ARBA00022679"/>
    </source>
</evidence>
<evidence type="ECO:0000313" key="6">
    <source>
        <dbReference type="Proteomes" id="UP001193035"/>
    </source>
</evidence>
<dbReference type="Gene3D" id="3.40.50.11660">
    <property type="entry name" value="Glycosyl transferase family 10, C-terminal domain"/>
    <property type="match status" value="1"/>
</dbReference>
<comment type="caution">
    <text evidence="5">The sequence shown here is derived from an EMBL/GenBank/DDBJ whole genome shotgun (WGS) entry which is preliminary data.</text>
</comment>